<dbReference type="InterPro" id="IPR029479">
    <property type="entry name" value="Nitroreductase"/>
</dbReference>
<evidence type="ECO:0000256" key="1">
    <source>
        <dbReference type="ARBA" id="ARBA00001917"/>
    </source>
</evidence>
<dbReference type="EMBL" id="JAKGTH010000010">
    <property type="protein sequence ID" value="MCF4102467.1"/>
    <property type="molecule type" value="Genomic_DNA"/>
</dbReference>
<evidence type="ECO:0000259" key="7">
    <source>
        <dbReference type="Pfam" id="PF00881"/>
    </source>
</evidence>
<comment type="similarity">
    <text evidence="2">Belongs to the nitroreductase family.</text>
</comment>
<keyword evidence="9" id="KW-1185">Reference proteome</keyword>
<evidence type="ECO:0000313" key="8">
    <source>
        <dbReference type="EMBL" id="MCF4102467.1"/>
    </source>
</evidence>
<dbReference type="PANTHER" id="PTHR43673">
    <property type="entry name" value="NAD(P)H NITROREDUCTASE YDGI-RELATED"/>
    <property type="match status" value="1"/>
</dbReference>
<evidence type="ECO:0000256" key="5">
    <source>
        <dbReference type="ARBA" id="ARBA00022857"/>
    </source>
</evidence>
<dbReference type="InterPro" id="IPR000415">
    <property type="entry name" value="Nitroreductase-like"/>
</dbReference>
<keyword evidence="5" id="KW-0521">NADP</keyword>
<dbReference type="Gene3D" id="3.40.109.10">
    <property type="entry name" value="NADH Oxidase"/>
    <property type="match status" value="1"/>
</dbReference>
<organism evidence="8 9">
    <name type="scientific">Gillisia lutea</name>
    <dbReference type="NCBI Taxonomy" id="2909668"/>
    <lineage>
        <taxon>Bacteria</taxon>
        <taxon>Pseudomonadati</taxon>
        <taxon>Bacteroidota</taxon>
        <taxon>Flavobacteriia</taxon>
        <taxon>Flavobacteriales</taxon>
        <taxon>Flavobacteriaceae</taxon>
        <taxon>Gillisia</taxon>
    </lineage>
</organism>
<dbReference type="Pfam" id="PF00881">
    <property type="entry name" value="Nitroreductase"/>
    <property type="match status" value="1"/>
</dbReference>
<protein>
    <submittedName>
        <fullName evidence="8">NAD(P)H-dependent oxidoreductase</fullName>
    </submittedName>
</protein>
<keyword evidence="3" id="KW-0285">Flavoprotein</keyword>
<proteinExistence type="inferred from homology"/>
<sequence>MNTYIESLNWRYATKKFDSTKKIAEEDLEKLLKAVQLSASAYGLQPYEIIVVENPELREKLRAAAWDQSQVSEASHLIVLANLTHINANYIDSYLDNIANIRELKREDLQGFEDMLHNTVLKFPAQEQNDWAAKQTYLALGNMLSAAADLRIDVCPMEGFDPQKFDDILNLKEKGLTTAVIAPIGYRSADDKMQHATKVRKSSTDLINRL</sequence>
<comment type="cofactor">
    <cofactor evidence="1">
        <name>FMN</name>
        <dbReference type="ChEBI" id="CHEBI:58210"/>
    </cofactor>
</comment>
<dbReference type="RefSeq" id="WP_236134608.1">
    <property type="nucleotide sequence ID" value="NZ_JAKGTH010000010.1"/>
</dbReference>
<dbReference type="PANTHER" id="PTHR43673:SF2">
    <property type="entry name" value="NITROREDUCTASE"/>
    <property type="match status" value="1"/>
</dbReference>
<gene>
    <name evidence="8" type="ORF">L1I30_12380</name>
</gene>
<keyword evidence="6" id="KW-0560">Oxidoreductase</keyword>
<evidence type="ECO:0000256" key="2">
    <source>
        <dbReference type="ARBA" id="ARBA00007118"/>
    </source>
</evidence>
<accession>A0ABS9EHX9</accession>
<dbReference type="InterPro" id="IPR033878">
    <property type="entry name" value="NfsB-like"/>
</dbReference>
<reference evidence="8" key="1">
    <citation type="submission" date="2022-01" db="EMBL/GenBank/DDBJ databases">
        <title>Gillisia lutea sp. nov., isolated from marine plastic residues from the Malvarosa beach (Valencia, Spain).</title>
        <authorList>
            <person name="Vidal-Verdu A."/>
            <person name="Molina-Menor E."/>
            <person name="Satari L."/>
            <person name="Pascual J."/>
            <person name="Pereto J."/>
            <person name="Porcar M."/>
        </authorList>
    </citation>
    <scope>NUCLEOTIDE SEQUENCE</scope>
    <source>
        <strain evidence="8">M10.2A</strain>
    </source>
</reference>
<name>A0ABS9EHX9_9FLAO</name>
<dbReference type="CDD" id="cd02149">
    <property type="entry name" value="NfsB-like"/>
    <property type="match status" value="1"/>
</dbReference>
<evidence type="ECO:0000313" key="9">
    <source>
        <dbReference type="Proteomes" id="UP001179363"/>
    </source>
</evidence>
<evidence type="ECO:0000256" key="3">
    <source>
        <dbReference type="ARBA" id="ARBA00022630"/>
    </source>
</evidence>
<keyword evidence="4" id="KW-0288">FMN</keyword>
<dbReference type="SUPFAM" id="SSF55469">
    <property type="entry name" value="FMN-dependent nitroreductase-like"/>
    <property type="match status" value="1"/>
</dbReference>
<feature type="domain" description="Nitroreductase" evidence="7">
    <location>
        <begin position="9"/>
        <end position="186"/>
    </location>
</feature>
<evidence type="ECO:0000256" key="4">
    <source>
        <dbReference type="ARBA" id="ARBA00022643"/>
    </source>
</evidence>
<evidence type="ECO:0000256" key="6">
    <source>
        <dbReference type="ARBA" id="ARBA00023002"/>
    </source>
</evidence>
<dbReference type="Proteomes" id="UP001179363">
    <property type="component" value="Unassembled WGS sequence"/>
</dbReference>
<comment type="caution">
    <text evidence="8">The sequence shown here is derived from an EMBL/GenBank/DDBJ whole genome shotgun (WGS) entry which is preliminary data.</text>
</comment>